<proteinExistence type="predicted"/>
<protein>
    <submittedName>
        <fullName evidence="1">Uncharacterized protein</fullName>
    </submittedName>
</protein>
<gene>
    <name evidence="1" type="ORF">BOO71_0009010</name>
</gene>
<name>A0A1U7NWX2_9DEIO</name>
<organism evidence="1 2">
    <name type="scientific">Deinococcus marmoris</name>
    <dbReference type="NCBI Taxonomy" id="249408"/>
    <lineage>
        <taxon>Bacteria</taxon>
        <taxon>Thermotogati</taxon>
        <taxon>Deinococcota</taxon>
        <taxon>Deinococci</taxon>
        <taxon>Deinococcales</taxon>
        <taxon>Deinococcaceae</taxon>
        <taxon>Deinococcus</taxon>
    </lineage>
</organism>
<dbReference type="AlphaFoldDB" id="A0A1U7NWX2"/>
<sequence>MRHPGIRVEGWLPLAFQTVFPGRLFSEDSRQYTRRGLTRS</sequence>
<accession>A0A1U7NWX2</accession>
<reference evidence="1 2" key="1">
    <citation type="submission" date="2017-01" db="EMBL/GenBank/DDBJ databases">
        <title>Genome Analysis of Deinococcus marmoris KOPRI26562.</title>
        <authorList>
            <person name="Kim J.H."/>
            <person name="Oh H.-M."/>
        </authorList>
    </citation>
    <scope>NUCLEOTIDE SEQUENCE [LARGE SCALE GENOMIC DNA]</scope>
    <source>
        <strain evidence="1 2">KOPRI26562</strain>
    </source>
</reference>
<keyword evidence="2" id="KW-1185">Reference proteome</keyword>
<evidence type="ECO:0000313" key="2">
    <source>
        <dbReference type="Proteomes" id="UP000186607"/>
    </source>
</evidence>
<dbReference type="STRING" id="249408.BOO71_0009010"/>
<dbReference type="EMBL" id="MSTI01000102">
    <property type="protein sequence ID" value="OLV17425.1"/>
    <property type="molecule type" value="Genomic_DNA"/>
</dbReference>
<comment type="caution">
    <text evidence="1">The sequence shown here is derived from an EMBL/GenBank/DDBJ whole genome shotgun (WGS) entry which is preliminary data.</text>
</comment>
<evidence type="ECO:0000313" key="1">
    <source>
        <dbReference type="EMBL" id="OLV17425.1"/>
    </source>
</evidence>
<dbReference type="Proteomes" id="UP000186607">
    <property type="component" value="Unassembled WGS sequence"/>
</dbReference>